<dbReference type="AlphaFoldDB" id="B9IZS6"/>
<sequence length="30" mass="3468">MLDYIWLDDKSPIFDTNGLLEVDNTTPLDI</sequence>
<accession>B9IZS6</accession>
<evidence type="ECO:0000313" key="2">
    <source>
        <dbReference type="Proteomes" id="UP000000441"/>
    </source>
</evidence>
<dbReference type="KEGG" id="bcq:BCQ_2210"/>
<dbReference type="Proteomes" id="UP000000441">
    <property type="component" value="Chromosome"/>
</dbReference>
<proteinExistence type="predicted"/>
<name>B9IZS6_BACCQ</name>
<dbReference type="HOGENOM" id="CLU_3402041_0_0_9"/>
<protein>
    <submittedName>
        <fullName evidence="1">Uncharacterized protein</fullName>
    </submittedName>
</protein>
<reference evidence="1 2" key="1">
    <citation type="journal article" date="2009" name="J. Bacteriol.">
        <title>Complete genome sequence of the extremophilic Bacillus cereus strain Q1 with industrial applications.</title>
        <authorList>
            <person name="Xiong Z."/>
            <person name="Jiang Y."/>
            <person name="Qi D."/>
            <person name="Lu H."/>
            <person name="Yang F."/>
            <person name="Yang J."/>
            <person name="Chen L."/>
            <person name="Sun L."/>
            <person name="Xu X."/>
            <person name="Xue Y."/>
            <person name="Zhu Y."/>
            <person name="Jin Q."/>
        </authorList>
    </citation>
    <scope>NUCLEOTIDE SEQUENCE [LARGE SCALE GENOMIC DNA]</scope>
    <source>
        <strain evidence="1 2">Q1</strain>
    </source>
</reference>
<organism evidence="1 2">
    <name type="scientific">Bacillus cereus (strain Q1)</name>
    <dbReference type="NCBI Taxonomy" id="361100"/>
    <lineage>
        <taxon>Bacteria</taxon>
        <taxon>Bacillati</taxon>
        <taxon>Bacillota</taxon>
        <taxon>Bacilli</taxon>
        <taxon>Bacillales</taxon>
        <taxon>Bacillaceae</taxon>
        <taxon>Bacillus</taxon>
        <taxon>Bacillus cereus group</taxon>
    </lineage>
</organism>
<evidence type="ECO:0000313" key="1">
    <source>
        <dbReference type="EMBL" id="ACM12638.1"/>
    </source>
</evidence>
<dbReference type="EMBL" id="CP000227">
    <property type="protein sequence ID" value="ACM12638.1"/>
    <property type="molecule type" value="Genomic_DNA"/>
</dbReference>
<gene>
    <name evidence="1" type="ordered locus">BCQ_2210</name>
</gene>